<dbReference type="EMBL" id="JANJQO010001519">
    <property type="protein sequence ID" value="KAJ2970535.1"/>
    <property type="molecule type" value="Genomic_DNA"/>
</dbReference>
<sequence>MRFLQVLLGSQAVTPVAMASKTPSCPPFPSSMTAFSASFAQPEPPLIKSEYRTNFVQHKWNQNLSHITTGFINNSPAKAFVRVDEVFEDSDNAAQGLGSTLGTSLFNYANVTNEGLVDNTLTSYTGNSTKPVVWRGYVNSNFPIIEQDMLVRAGAVFGGLAHREFVKAPVAAWNIMYQGVIPVTIFVDNCGVVVGYDYFSPGLRTRVVTQYFNIQVGGASA</sequence>
<organism evidence="1 2">
    <name type="scientific">Zarea fungicola</name>
    <dbReference type="NCBI Taxonomy" id="93591"/>
    <lineage>
        <taxon>Eukaryota</taxon>
        <taxon>Fungi</taxon>
        <taxon>Dikarya</taxon>
        <taxon>Ascomycota</taxon>
        <taxon>Pezizomycotina</taxon>
        <taxon>Sordariomycetes</taxon>
        <taxon>Hypocreomycetidae</taxon>
        <taxon>Hypocreales</taxon>
        <taxon>Cordycipitaceae</taxon>
        <taxon>Zarea</taxon>
    </lineage>
</organism>
<evidence type="ECO:0000313" key="1">
    <source>
        <dbReference type="EMBL" id="KAJ2970535.1"/>
    </source>
</evidence>
<comment type="caution">
    <text evidence="1">The sequence shown here is derived from an EMBL/GenBank/DDBJ whole genome shotgun (WGS) entry which is preliminary data.</text>
</comment>
<gene>
    <name evidence="1" type="ORF">NQ176_g8141</name>
</gene>
<accession>A0ACC1MU39</accession>
<proteinExistence type="predicted"/>
<name>A0ACC1MU39_9HYPO</name>
<protein>
    <submittedName>
        <fullName evidence="1">Uncharacterized protein</fullName>
    </submittedName>
</protein>
<dbReference type="Proteomes" id="UP001143910">
    <property type="component" value="Unassembled WGS sequence"/>
</dbReference>
<keyword evidence="2" id="KW-1185">Reference proteome</keyword>
<reference evidence="1" key="1">
    <citation type="submission" date="2022-08" db="EMBL/GenBank/DDBJ databases">
        <title>Genome Sequence of Lecanicillium fungicola.</title>
        <authorList>
            <person name="Buettner E."/>
        </authorList>
    </citation>
    <scope>NUCLEOTIDE SEQUENCE</scope>
    <source>
        <strain evidence="1">Babe33</strain>
    </source>
</reference>
<evidence type="ECO:0000313" key="2">
    <source>
        <dbReference type="Proteomes" id="UP001143910"/>
    </source>
</evidence>